<proteinExistence type="predicted"/>
<organism evidence="2 3">
    <name type="scientific">Myriangium duriaei CBS 260.36</name>
    <dbReference type="NCBI Taxonomy" id="1168546"/>
    <lineage>
        <taxon>Eukaryota</taxon>
        <taxon>Fungi</taxon>
        <taxon>Dikarya</taxon>
        <taxon>Ascomycota</taxon>
        <taxon>Pezizomycotina</taxon>
        <taxon>Dothideomycetes</taxon>
        <taxon>Dothideomycetidae</taxon>
        <taxon>Myriangiales</taxon>
        <taxon>Myriangiaceae</taxon>
        <taxon>Myriangium</taxon>
    </lineage>
</organism>
<gene>
    <name evidence="2" type="ORF">K461DRAFT_279025</name>
</gene>
<evidence type="ECO:0000313" key="2">
    <source>
        <dbReference type="EMBL" id="KAF2152776.1"/>
    </source>
</evidence>
<dbReference type="AlphaFoldDB" id="A0A9P4J057"/>
<evidence type="ECO:0000313" key="3">
    <source>
        <dbReference type="Proteomes" id="UP000799439"/>
    </source>
</evidence>
<reference evidence="2" key="1">
    <citation type="journal article" date="2020" name="Stud. Mycol.">
        <title>101 Dothideomycetes genomes: a test case for predicting lifestyles and emergence of pathogens.</title>
        <authorList>
            <person name="Haridas S."/>
            <person name="Albert R."/>
            <person name="Binder M."/>
            <person name="Bloem J."/>
            <person name="Labutti K."/>
            <person name="Salamov A."/>
            <person name="Andreopoulos B."/>
            <person name="Baker S."/>
            <person name="Barry K."/>
            <person name="Bills G."/>
            <person name="Bluhm B."/>
            <person name="Cannon C."/>
            <person name="Castanera R."/>
            <person name="Culley D."/>
            <person name="Daum C."/>
            <person name="Ezra D."/>
            <person name="Gonzalez J."/>
            <person name="Henrissat B."/>
            <person name="Kuo A."/>
            <person name="Liang C."/>
            <person name="Lipzen A."/>
            <person name="Lutzoni F."/>
            <person name="Magnuson J."/>
            <person name="Mondo S."/>
            <person name="Nolan M."/>
            <person name="Ohm R."/>
            <person name="Pangilinan J."/>
            <person name="Park H.-J."/>
            <person name="Ramirez L."/>
            <person name="Alfaro M."/>
            <person name="Sun H."/>
            <person name="Tritt A."/>
            <person name="Yoshinaga Y."/>
            <person name="Zwiers L.-H."/>
            <person name="Turgeon B."/>
            <person name="Goodwin S."/>
            <person name="Spatafora J."/>
            <person name="Crous P."/>
            <person name="Grigoriev I."/>
        </authorList>
    </citation>
    <scope>NUCLEOTIDE SEQUENCE</scope>
    <source>
        <strain evidence="2">CBS 260.36</strain>
    </source>
</reference>
<dbReference type="EMBL" id="ML996086">
    <property type="protein sequence ID" value="KAF2152776.1"/>
    <property type="molecule type" value="Genomic_DNA"/>
</dbReference>
<sequence length="143" mass="16507">MSQAVNSISKTTGEGNSFSRFNDLPLELRNQIWVQGLPDIGSSYLFSFRPGCWSPRDPLPSDPGYHRLRLSRYELFLDFNYELLGKVCITTPLALVNREAYAITFKWMQRKNLRNDSQSSVEVVLTRPFDPMRDAIPFGQRDK</sequence>
<dbReference type="OrthoDB" id="3800252at2759"/>
<protein>
    <recommendedName>
        <fullName evidence="1">2EXR domain-containing protein</fullName>
    </recommendedName>
</protein>
<keyword evidence="3" id="KW-1185">Reference proteome</keyword>
<feature type="domain" description="2EXR" evidence="1">
    <location>
        <begin position="18"/>
        <end position="134"/>
    </location>
</feature>
<dbReference type="Proteomes" id="UP000799439">
    <property type="component" value="Unassembled WGS sequence"/>
</dbReference>
<accession>A0A9P4J057</accession>
<name>A0A9P4J057_9PEZI</name>
<evidence type="ECO:0000259" key="1">
    <source>
        <dbReference type="Pfam" id="PF20150"/>
    </source>
</evidence>
<comment type="caution">
    <text evidence="2">The sequence shown here is derived from an EMBL/GenBank/DDBJ whole genome shotgun (WGS) entry which is preliminary data.</text>
</comment>
<dbReference type="InterPro" id="IPR045518">
    <property type="entry name" value="2EXR"/>
</dbReference>
<dbReference type="Pfam" id="PF20150">
    <property type="entry name" value="2EXR"/>
    <property type="match status" value="1"/>
</dbReference>